<keyword evidence="10" id="KW-0072">Autophagy</keyword>
<evidence type="ECO:0000256" key="8">
    <source>
        <dbReference type="ARBA" id="ARBA00022753"/>
    </source>
</evidence>
<dbReference type="Pfam" id="PF21032">
    <property type="entry name" value="PROPPIN"/>
    <property type="match status" value="1"/>
</dbReference>
<evidence type="ECO:0000313" key="16">
    <source>
        <dbReference type="Proteomes" id="UP000245768"/>
    </source>
</evidence>
<evidence type="ECO:0000256" key="9">
    <source>
        <dbReference type="ARBA" id="ARBA00022927"/>
    </source>
</evidence>
<evidence type="ECO:0000313" key="15">
    <source>
        <dbReference type="EMBL" id="PWN92071.1"/>
    </source>
</evidence>
<evidence type="ECO:0000256" key="13">
    <source>
        <dbReference type="ARBA" id="ARBA00039247"/>
    </source>
</evidence>
<protein>
    <recommendedName>
        <fullName evidence="13">Autophagy-related protein 18</fullName>
    </recommendedName>
</protein>
<comment type="similarity">
    <text evidence="12">Belongs to the WD repeat PROPPIN family.</text>
</comment>
<evidence type="ECO:0000256" key="12">
    <source>
        <dbReference type="ARBA" id="ARBA00025740"/>
    </source>
</evidence>
<keyword evidence="8" id="KW-0967">Endosome</keyword>
<dbReference type="EMBL" id="KZ819635">
    <property type="protein sequence ID" value="PWN92071.1"/>
    <property type="molecule type" value="Genomic_DNA"/>
</dbReference>
<keyword evidence="7" id="KW-0677">Repeat</keyword>
<comment type="subcellular location">
    <subcellularLocation>
        <location evidence="2">Endosome membrane</location>
        <topology evidence="2">Peripheral membrane protein</topology>
    </subcellularLocation>
    <subcellularLocation>
        <location evidence="3">Preautophagosomal structure membrane</location>
        <topology evidence="3">Peripheral membrane protein</topology>
    </subcellularLocation>
    <subcellularLocation>
        <location evidence="1">Vacuole membrane</location>
        <topology evidence="1">Peripheral membrane protein</topology>
    </subcellularLocation>
</comment>
<proteinExistence type="inferred from homology"/>
<dbReference type="AlphaFoldDB" id="A0A316YS61"/>
<keyword evidence="4" id="KW-0813">Transport</keyword>
<keyword evidence="6" id="KW-0853">WD repeat</keyword>
<gene>
    <name evidence="15" type="ORF">FA10DRAFT_250350</name>
</gene>
<dbReference type="SUPFAM" id="SSF50978">
    <property type="entry name" value="WD40 repeat-like"/>
    <property type="match status" value="1"/>
</dbReference>
<keyword evidence="11" id="KW-0472">Membrane</keyword>
<evidence type="ECO:0000256" key="2">
    <source>
        <dbReference type="ARBA" id="ARBA00004481"/>
    </source>
</evidence>
<dbReference type="FunCoup" id="A0A316YS61">
    <property type="interactions" value="252"/>
</dbReference>
<sequence length="453" mass="48459">MSRSLATPKASSDLLSVSFNQDGSCVSIGTRKGYSIANAEPFGKVYSRDDGPCSIVEMLFCTSLVALVGTADSQPSSSPRKLKIVNTKRQSTICELVFPTTVLGVKLNRRRLVVILEEEIYIYDISNMKLLHTIETSPNPHAICALSPSSDPCYLAYPSPVPSPNSPFSQGASQHSPGDVLIFDLVTLSVTNIIQAHKTPISSLALNSTGTMLATASDKGTVIRVFSVPGAQKLFQFRRGSYPARIYNISFNAVSSLLCVSSDTETVHVFKLAQGTKGAGASSNKGLVPPTSPSLDGSSDTGSPTGNGRGAGGYEAFIDDKKKSGGLSGSIRKRSLALGRNMAGSVGGYLPKPMAEMWEPSRDFAFLKLPTPGVSSVVAVSSTTPQVMVVTSEGYFYSYNIDLENGGECTMMKRNFAATSQSTLFSRATIPPMRRGHRRWEIKSLLSLIFVFT</sequence>
<evidence type="ECO:0000256" key="6">
    <source>
        <dbReference type="ARBA" id="ARBA00022574"/>
    </source>
</evidence>
<evidence type="ECO:0000256" key="5">
    <source>
        <dbReference type="ARBA" id="ARBA00022554"/>
    </source>
</evidence>
<dbReference type="FunFam" id="2.130.10.10:FF:000965">
    <property type="entry name" value="Autophagy-like protein 18 Atg18"/>
    <property type="match status" value="1"/>
</dbReference>
<evidence type="ECO:0000256" key="4">
    <source>
        <dbReference type="ARBA" id="ARBA00022448"/>
    </source>
</evidence>
<name>A0A316YS61_9BASI</name>
<evidence type="ECO:0000256" key="7">
    <source>
        <dbReference type="ARBA" id="ARBA00022737"/>
    </source>
</evidence>
<organism evidence="15 16">
    <name type="scientific">Acaromyces ingoldii</name>
    <dbReference type="NCBI Taxonomy" id="215250"/>
    <lineage>
        <taxon>Eukaryota</taxon>
        <taxon>Fungi</taxon>
        <taxon>Dikarya</taxon>
        <taxon>Basidiomycota</taxon>
        <taxon>Ustilaginomycotina</taxon>
        <taxon>Exobasidiomycetes</taxon>
        <taxon>Exobasidiales</taxon>
        <taxon>Cryptobasidiaceae</taxon>
        <taxon>Acaromyces</taxon>
    </lineage>
</organism>
<dbReference type="GO" id="GO:0010008">
    <property type="term" value="C:endosome membrane"/>
    <property type="evidence" value="ECO:0007669"/>
    <property type="project" value="UniProtKB-SubCell"/>
</dbReference>
<evidence type="ECO:0000256" key="3">
    <source>
        <dbReference type="ARBA" id="ARBA00004623"/>
    </source>
</evidence>
<evidence type="ECO:0000256" key="11">
    <source>
        <dbReference type="ARBA" id="ARBA00023136"/>
    </source>
</evidence>
<dbReference type="InterPro" id="IPR015943">
    <property type="entry name" value="WD40/YVTN_repeat-like_dom_sf"/>
</dbReference>
<dbReference type="RefSeq" id="XP_025379269.1">
    <property type="nucleotide sequence ID" value="XM_025519564.1"/>
</dbReference>
<reference evidence="15" key="1">
    <citation type="journal article" date="2018" name="Mol. Biol. Evol.">
        <title>Broad Genomic Sampling Reveals a Smut Pathogenic Ancestry of the Fungal Clade Ustilaginomycotina.</title>
        <authorList>
            <person name="Kijpornyongpan T."/>
            <person name="Mondo S.J."/>
            <person name="Barry K."/>
            <person name="Sandor L."/>
            <person name="Lee J."/>
            <person name="Lipzen A."/>
            <person name="Pangilinan J."/>
            <person name="LaButti K."/>
            <person name="Hainaut M."/>
            <person name="Henrissat B."/>
            <person name="Grigoriev I.V."/>
            <person name="Spatafora J.W."/>
            <person name="Aime M.C."/>
        </authorList>
    </citation>
    <scope>NUCLEOTIDE SEQUENCE [LARGE SCALE GENOMIC DNA]</scope>
    <source>
        <strain evidence="15">MCA 4198</strain>
    </source>
</reference>
<dbReference type="Gene3D" id="2.130.10.10">
    <property type="entry name" value="YVTN repeat-like/Quinoprotein amine dehydrogenase"/>
    <property type="match status" value="1"/>
</dbReference>
<feature type="compositionally biased region" description="Polar residues" evidence="14">
    <location>
        <begin position="293"/>
        <end position="304"/>
    </location>
</feature>
<dbReference type="GO" id="GO:0034045">
    <property type="term" value="C:phagophore assembly site membrane"/>
    <property type="evidence" value="ECO:0007669"/>
    <property type="project" value="UniProtKB-SubCell"/>
</dbReference>
<dbReference type="GeneID" id="37041480"/>
<feature type="region of interest" description="Disordered" evidence="14">
    <location>
        <begin position="277"/>
        <end position="315"/>
    </location>
</feature>
<dbReference type="STRING" id="215250.A0A316YS61"/>
<dbReference type="PANTHER" id="PTHR11227">
    <property type="entry name" value="WD-REPEAT PROTEIN INTERACTING WITH PHOSPHOINOSIDES WIPI -RELATED"/>
    <property type="match status" value="1"/>
</dbReference>
<accession>A0A316YS61</accession>
<keyword evidence="5" id="KW-0926">Vacuole</keyword>
<dbReference type="SMART" id="SM00320">
    <property type="entry name" value="WD40"/>
    <property type="match status" value="2"/>
</dbReference>
<dbReference type="OrthoDB" id="1667587at2759"/>
<dbReference type="InParanoid" id="A0A316YS61"/>
<dbReference type="GO" id="GO:0005774">
    <property type="term" value="C:vacuolar membrane"/>
    <property type="evidence" value="ECO:0007669"/>
    <property type="project" value="UniProtKB-SubCell"/>
</dbReference>
<dbReference type="InterPro" id="IPR001680">
    <property type="entry name" value="WD40_rpt"/>
</dbReference>
<keyword evidence="9" id="KW-0653">Protein transport</keyword>
<dbReference type="InterPro" id="IPR036322">
    <property type="entry name" value="WD40_repeat_dom_sf"/>
</dbReference>
<keyword evidence="16" id="KW-1185">Reference proteome</keyword>
<evidence type="ECO:0000256" key="1">
    <source>
        <dbReference type="ARBA" id="ARBA00004148"/>
    </source>
</evidence>
<dbReference type="GO" id="GO:0015031">
    <property type="term" value="P:protein transport"/>
    <property type="evidence" value="ECO:0007669"/>
    <property type="project" value="UniProtKB-KW"/>
</dbReference>
<dbReference type="InterPro" id="IPR048720">
    <property type="entry name" value="PROPPIN"/>
</dbReference>
<dbReference type="GO" id="GO:0006914">
    <property type="term" value="P:autophagy"/>
    <property type="evidence" value="ECO:0007669"/>
    <property type="project" value="UniProtKB-KW"/>
</dbReference>
<evidence type="ECO:0000256" key="10">
    <source>
        <dbReference type="ARBA" id="ARBA00023006"/>
    </source>
</evidence>
<evidence type="ECO:0000256" key="14">
    <source>
        <dbReference type="SAM" id="MobiDB-lite"/>
    </source>
</evidence>
<dbReference type="Proteomes" id="UP000245768">
    <property type="component" value="Unassembled WGS sequence"/>
</dbReference>